<feature type="transmembrane region" description="Helical" evidence="1">
    <location>
        <begin position="12"/>
        <end position="32"/>
    </location>
</feature>
<evidence type="ECO:0000313" key="3">
    <source>
        <dbReference type="Proteomes" id="UP001057753"/>
    </source>
</evidence>
<protein>
    <submittedName>
        <fullName evidence="2">YpmS family protein</fullName>
    </submittedName>
</protein>
<proteinExistence type="predicted"/>
<reference evidence="2" key="1">
    <citation type="submission" date="2020-06" db="EMBL/GenBank/DDBJ databases">
        <title>Insight into the genomes of haloalkaliphilic bacilli from Kenyan soda lakes.</title>
        <authorList>
            <person name="Mwirichia R."/>
            <person name="Villamizar G.C."/>
            <person name="Poehlein A."/>
            <person name="Mugweru J."/>
            <person name="Kipnyargis A."/>
            <person name="Kiplimo D."/>
            <person name="Orwa P."/>
            <person name="Daniel R."/>
        </authorList>
    </citation>
    <scope>NUCLEOTIDE SEQUENCE</scope>
    <source>
        <strain evidence="2">B1096_S55</strain>
    </source>
</reference>
<dbReference type="EMBL" id="JABXYM010000001">
    <property type="protein sequence ID" value="MCR6097016.1"/>
    <property type="molecule type" value="Genomic_DNA"/>
</dbReference>
<dbReference type="Pfam" id="PF09911">
    <property type="entry name" value="DUF2140"/>
    <property type="match status" value="1"/>
</dbReference>
<sequence>MRTSLNKWRNAFFILTATVVLVIMSAVGWLYFGLPNTSSNDFVPPHITDKEGASFSVETSTEDLNFWLQNKLNNEEGTEFYSIYIDDAVYFEATVDAFGITLPIYMILSPHVTDEGNIELLEESFSVGNISLPSTRVFELIESRTDLPEWISVIPNEQKLYVNVREGMSENVEIKVTSFDLSLDDIAFDIRFIQ</sequence>
<keyword evidence="1" id="KW-0812">Transmembrane</keyword>
<keyword evidence="1" id="KW-1133">Transmembrane helix</keyword>
<gene>
    <name evidence="2" type="ORF">HXA33_10645</name>
</gene>
<keyword evidence="3" id="KW-1185">Reference proteome</keyword>
<dbReference type="InterPro" id="IPR018672">
    <property type="entry name" value="DUF2140"/>
</dbReference>
<organism evidence="2 3">
    <name type="scientific">Salipaludibacillus agaradhaerens</name>
    <name type="common">Bacillus agaradhaerens</name>
    <dbReference type="NCBI Taxonomy" id="76935"/>
    <lineage>
        <taxon>Bacteria</taxon>
        <taxon>Bacillati</taxon>
        <taxon>Bacillota</taxon>
        <taxon>Bacilli</taxon>
        <taxon>Bacillales</taxon>
        <taxon>Bacillaceae</taxon>
    </lineage>
</organism>
<evidence type="ECO:0000256" key="1">
    <source>
        <dbReference type="SAM" id="Phobius"/>
    </source>
</evidence>
<dbReference type="AlphaFoldDB" id="A0A9Q4B2H4"/>
<accession>A0A9Q4B2H4</accession>
<dbReference type="RefSeq" id="WP_169837558.1">
    <property type="nucleotide sequence ID" value="NZ_KV917378.1"/>
</dbReference>
<name>A0A9Q4B2H4_SALAG</name>
<comment type="caution">
    <text evidence="2">The sequence shown here is derived from an EMBL/GenBank/DDBJ whole genome shotgun (WGS) entry which is preliminary data.</text>
</comment>
<evidence type="ECO:0000313" key="2">
    <source>
        <dbReference type="EMBL" id="MCR6097016.1"/>
    </source>
</evidence>
<keyword evidence="1" id="KW-0472">Membrane</keyword>
<dbReference type="Proteomes" id="UP001057753">
    <property type="component" value="Unassembled WGS sequence"/>
</dbReference>